<keyword evidence="1" id="KW-0812">Transmembrane</keyword>
<gene>
    <name evidence="2" type="ORF">ACFFI0_05080</name>
</gene>
<name>A0ABV6HFN4_9SPHI</name>
<accession>A0ABV6HFN4</accession>
<dbReference type="Pfam" id="PF06170">
    <property type="entry name" value="DUF983"/>
    <property type="match status" value="1"/>
</dbReference>
<sequence length="146" mass="16665">MLISNTTRSISTSFHGGMAGRSKIRALIEARCPQCRTGKMFIGGTYGFRKQRTNDICPYCGLEFEIEPGYFYAAMYVSYAMAVLEVITIGLTTYLITGSESPWLYSIVLFIAVLLLAPFNYRYSRLILLYFLTPKIKYNPKYQLDD</sequence>
<keyword evidence="1" id="KW-1133">Transmembrane helix</keyword>
<dbReference type="EMBL" id="JBHLWO010000001">
    <property type="protein sequence ID" value="MFC0317667.1"/>
    <property type="molecule type" value="Genomic_DNA"/>
</dbReference>
<protein>
    <submittedName>
        <fullName evidence="2">DUF983 domain-containing protein</fullName>
    </submittedName>
</protein>
<dbReference type="RefSeq" id="WP_013664853.1">
    <property type="nucleotide sequence ID" value="NZ_JBHLWO010000001.1"/>
</dbReference>
<reference evidence="2 3" key="1">
    <citation type="submission" date="2024-09" db="EMBL/GenBank/DDBJ databases">
        <authorList>
            <person name="Sun Q."/>
            <person name="Mori K."/>
        </authorList>
    </citation>
    <scope>NUCLEOTIDE SEQUENCE [LARGE SCALE GENOMIC DNA]</scope>
    <source>
        <strain evidence="2 3">CCM 7765</strain>
    </source>
</reference>
<dbReference type="InterPro" id="IPR009325">
    <property type="entry name" value="DUF983"/>
</dbReference>
<evidence type="ECO:0000313" key="3">
    <source>
        <dbReference type="Proteomes" id="UP001589774"/>
    </source>
</evidence>
<keyword evidence="1" id="KW-0472">Membrane</keyword>
<evidence type="ECO:0000313" key="2">
    <source>
        <dbReference type="EMBL" id="MFC0317667.1"/>
    </source>
</evidence>
<evidence type="ECO:0000256" key="1">
    <source>
        <dbReference type="SAM" id="Phobius"/>
    </source>
</evidence>
<organism evidence="2 3">
    <name type="scientific">Olivibacter oleidegradans</name>
    <dbReference type="NCBI Taxonomy" id="760123"/>
    <lineage>
        <taxon>Bacteria</taxon>
        <taxon>Pseudomonadati</taxon>
        <taxon>Bacteroidota</taxon>
        <taxon>Sphingobacteriia</taxon>
        <taxon>Sphingobacteriales</taxon>
        <taxon>Sphingobacteriaceae</taxon>
        <taxon>Olivibacter</taxon>
    </lineage>
</organism>
<dbReference type="Proteomes" id="UP001589774">
    <property type="component" value="Unassembled WGS sequence"/>
</dbReference>
<feature type="transmembrane region" description="Helical" evidence="1">
    <location>
        <begin position="103"/>
        <end position="121"/>
    </location>
</feature>
<proteinExistence type="predicted"/>
<keyword evidence="3" id="KW-1185">Reference proteome</keyword>
<feature type="transmembrane region" description="Helical" evidence="1">
    <location>
        <begin position="76"/>
        <end position="97"/>
    </location>
</feature>
<comment type="caution">
    <text evidence="2">The sequence shown here is derived from an EMBL/GenBank/DDBJ whole genome shotgun (WGS) entry which is preliminary data.</text>
</comment>